<dbReference type="InterPro" id="IPR030395">
    <property type="entry name" value="GP_PDE_dom"/>
</dbReference>
<dbReference type="PROSITE" id="PS51704">
    <property type="entry name" value="GP_PDE"/>
    <property type="match status" value="1"/>
</dbReference>
<dbReference type="GO" id="GO:0008081">
    <property type="term" value="F:phosphoric diester hydrolase activity"/>
    <property type="evidence" value="ECO:0007669"/>
    <property type="project" value="InterPro"/>
</dbReference>
<evidence type="ECO:0000313" key="2">
    <source>
        <dbReference type="EMBL" id="CUS14460.1"/>
    </source>
</evidence>
<sequence length="325" mass="36117">MDGELMVIHDPTLKRTADRRGKVVEYSAADLVKMDARKGGPGWVKPCPIPRLEELFETCDFDHWQLEVKSASRTRAATTVLAIREMAVRFGLMDKVTVTSSSREVLKAAVELTPDLSRGLVAEYAWLDPLKVAQNYGCEILALNWTLCTPERLEKAQRQGLHVSVWTVNEPALMRRLADFGATGRSRSKKPVEAVVGRYPIGFCHGRVVERGVDEVLEGIELTRLVHDRLADVHDLRRLVAEAMHAEDFQGFTVEQDLQHALRLTGDLRTRHALEECLAHFVRHFGLGQFVLVLADRADLGNGVDPGRHVVHVAPAAIVDDAASG</sequence>
<dbReference type="SUPFAM" id="SSF51695">
    <property type="entry name" value="PLC-like phosphodiesterases"/>
    <property type="match status" value="1"/>
</dbReference>
<dbReference type="AlphaFoldDB" id="A0A292Q6X0"/>
<dbReference type="InterPro" id="IPR017946">
    <property type="entry name" value="PLC-like_Pdiesterase_TIM-brl"/>
</dbReference>
<dbReference type="GO" id="GO:0006629">
    <property type="term" value="P:lipid metabolic process"/>
    <property type="evidence" value="ECO:0007669"/>
    <property type="project" value="InterPro"/>
</dbReference>
<gene>
    <name evidence="2" type="ORF">GSTUAT00001511001</name>
</gene>
<dbReference type="EMBL" id="LN890959">
    <property type="protein sequence ID" value="CUS14460.1"/>
    <property type="molecule type" value="Genomic_DNA"/>
</dbReference>
<dbReference type="Pfam" id="PF03009">
    <property type="entry name" value="GDPD"/>
    <property type="match status" value="1"/>
</dbReference>
<name>A0A292Q6X0_9PEZI</name>
<protein>
    <recommendedName>
        <fullName evidence="1">GP-PDE domain-containing protein</fullName>
    </recommendedName>
</protein>
<feature type="domain" description="GP-PDE" evidence="1">
    <location>
        <begin position="1"/>
        <end position="198"/>
    </location>
</feature>
<dbReference type="PANTHER" id="PTHR46211">
    <property type="entry name" value="GLYCEROPHOSPHORYL DIESTER PHOSPHODIESTERASE"/>
    <property type="match status" value="1"/>
</dbReference>
<evidence type="ECO:0000259" key="1">
    <source>
        <dbReference type="PROSITE" id="PS51704"/>
    </source>
</evidence>
<organism evidence="2 3">
    <name type="scientific">Tuber aestivum</name>
    <name type="common">summer truffle</name>
    <dbReference type="NCBI Taxonomy" id="59557"/>
    <lineage>
        <taxon>Eukaryota</taxon>
        <taxon>Fungi</taxon>
        <taxon>Dikarya</taxon>
        <taxon>Ascomycota</taxon>
        <taxon>Pezizomycotina</taxon>
        <taxon>Pezizomycetes</taxon>
        <taxon>Pezizales</taxon>
        <taxon>Tuberaceae</taxon>
        <taxon>Tuber</taxon>
    </lineage>
</organism>
<reference evidence="2" key="1">
    <citation type="submission" date="2015-10" db="EMBL/GenBank/DDBJ databases">
        <authorList>
            <person name="Regsiter A."/>
            <person name="william w."/>
        </authorList>
    </citation>
    <scope>NUCLEOTIDE SEQUENCE</scope>
    <source>
        <strain evidence="2">Montdore</strain>
    </source>
</reference>
<evidence type="ECO:0000313" key="3">
    <source>
        <dbReference type="Proteomes" id="UP001412239"/>
    </source>
</evidence>
<dbReference type="Proteomes" id="UP001412239">
    <property type="component" value="Unassembled WGS sequence"/>
</dbReference>
<dbReference type="Gene3D" id="3.20.20.190">
    <property type="entry name" value="Phosphatidylinositol (PI) phosphodiesterase"/>
    <property type="match status" value="1"/>
</dbReference>
<dbReference type="PANTHER" id="PTHR46211:SF1">
    <property type="entry name" value="GLYCEROPHOSPHODIESTER PHOSPHODIESTERASE, CYTOPLASMIC"/>
    <property type="match status" value="1"/>
</dbReference>
<proteinExistence type="predicted"/>
<keyword evidence="3" id="KW-1185">Reference proteome</keyword>
<accession>A0A292Q6X0</accession>